<dbReference type="SUPFAM" id="SSF48179">
    <property type="entry name" value="6-phosphogluconate dehydrogenase C-terminal domain-like"/>
    <property type="match status" value="1"/>
</dbReference>
<evidence type="ECO:0000313" key="5">
    <source>
        <dbReference type="EMBL" id="ADL69924.1"/>
    </source>
</evidence>
<name>D9TTE8_THETC</name>
<proteinExistence type="inferred from homology"/>
<dbReference type="PRINTS" id="PR00076">
    <property type="entry name" value="6PGDHDRGNASE"/>
</dbReference>
<evidence type="ECO:0000259" key="4">
    <source>
        <dbReference type="SMART" id="SM01350"/>
    </source>
</evidence>
<keyword evidence="3" id="KW-0311">Gluconate utilization</keyword>
<dbReference type="InterPro" id="IPR006115">
    <property type="entry name" value="6PGDH_NADP-bd"/>
</dbReference>
<dbReference type="EMBL" id="CP002171">
    <property type="protein sequence ID" value="ADL69924.1"/>
    <property type="molecule type" value="Genomic_DNA"/>
</dbReference>
<reference evidence="5 6" key="1">
    <citation type="submission" date="2010-08" db="EMBL/GenBank/DDBJ databases">
        <title>Complete sequence of Thermoanaerobacterium thermosaccharolyticum DSM 571.</title>
        <authorList>
            <consortium name="US DOE Joint Genome Institute"/>
            <person name="Lucas S."/>
            <person name="Copeland A."/>
            <person name="Lapidus A."/>
            <person name="Cheng J.-F."/>
            <person name="Bruce D."/>
            <person name="Goodwin L."/>
            <person name="Pitluck S."/>
            <person name="Teshima H."/>
            <person name="Detter J.C."/>
            <person name="Han C."/>
            <person name="Tapia R."/>
            <person name="Land M."/>
            <person name="Hauser L."/>
            <person name="Chang Y.-J."/>
            <person name="Jeffries C."/>
            <person name="Kyrpides N."/>
            <person name="Ivanova N."/>
            <person name="Mikhailova N."/>
            <person name="Hemme C.L."/>
            <person name="Woyke T."/>
        </authorList>
    </citation>
    <scope>NUCLEOTIDE SEQUENCE [LARGE SCALE GENOMIC DNA]</scope>
    <source>
        <strain evidence="6">ATCC 7956 / DSM 571 / NCIMB 9385 / NCA 3814 / NCTC 13789 / WDCM 00135 / 2032</strain>
    </source>
</reference>
<dbReference type="HOGENOM" id="CLU_024540_0_0_9"/>
<dbReference type="AlphaFoldDB" id="D9TTE8"/>
<dbReference type="NCBIfam" id="NF007161">
    <property type="entry name" value="PRK09599.1"/>
    <property type="match status" value="1"/>
</dbReference>
<dbReference type="SMART" id="SM01350">
    <property type="entry name" value="6PGD"/>
    <property type="match status" value="1"/>
</dbReference>
<dbReference type="eggNOG" id="COG1023">
    <property type="taxonomic scope" value="Bacteria"/>
</dbReference>
<dbReference type="Proteomes" id="UP000001626">
    <property type="component" value="Chromosome"/>
</dbReference>
<dbReference type="SUPFAM" id="SSF51735">
    <property type="entry name" value="NAD(P)-binding Rossmann-fold domains"/>
    <property type="match status" value="1"/>
</dbReference>
<dbReference type="GO" id="GO:0019521">
    <property type="term" value="P:D-gluconate metabolic process"/>
    <property type="evidence" value="ECO:0007669"/>
    <property type="project" value="UniProtKB-KW"/>
</dbReference>
<feature type="domain" description="6-phosphogluconate dehydrogenase C-terminal" evidence="4">
    <location>
        <begin position="167"/>
        <end position="298"/>
    </location>
</feature>
<keyword evidence="2" id="KW-0560">Oxidoreductase</keyword>
<evidence type="ECO:0000313" key="6">
    <source>
        <dbReference type="Proteomes" id="UP000001626"/>
    </source>
</evidence>
<dbReference type="GO" id="GO:0050661">
    <property type="term" value="F:NADP binding"/>
    <property type="evidence" value="ECO:0007669"/>
    <property type="project" value="InterPro"/>
</dbReference>
<dbReference type="GO" id="GO:0004616">
    <property type="term" value="F:phosphogluconate dehydrogenase (decarboxylating) activity"/>
    <property type="evidence" value="ECO:0007669"/>
    <property type="project" value="InterPro"/>
</dbReference>
<dbReference type="OrthoDB" id="9804542at2"/>
<dbReference type="GO" id="GO:0006098">
    <property type="term" value="P:pentose-phosphate shunt"/>
    <property type="evidence" value="ECO:0007669"/>
    <property type="project" value="InterPro"/>
</dbReference>
<dbReference type="InterPro" id="IPR008927">
    <property type="entry name" value="6-PGluconate_DH-like_C_sf"/>
</dbReference>
<dbReference type="Pfam" id="PF00393">
    <property type="entry name" value="6PGD"/>
    <property type="match status" value="1"/>
</dbReference>
<keyword evidence="6" id="KW-1185">Reference proteome</keyword>
<gene>
    <name evidence="5" type="ordered locus">Tthe_2465</name>
</gene>
<organism evidence="5 6">
    <name type="scientific">Thermoanaerobacterium thermosaccharolyticum (strain ATCC 7956 / DSM 571 / NCIMB 9385 / NCA 3814 / NCTC 13789 / WDCM 00135 / 2032)</name>
    <name type="common">Clostridium thermosaccharolyticum</name>
    <dbReference type="NCBI Taxonomy" id="580327"/>
    <lineage>
        <taxon>Bacteria</taxon>
        <taxon>Bacillati</taxon>
        <taxon>Bacillota</taxon>
        <taxon>Clostridia</taxon>
        <taxon>Thermoanaerobacterales</taxon>
        <taxon>Thermoanaerobacteraceae</taxon>
        <taxon>Thermoanaerobacterium</taxon>
    </lineage>
</organism>
<dbReference type="InterPro" id="IPR013328">
    <property type="entry name" value="6PGD_dom2"/>
</dbReference>
<dbReference type="InterPro" id="IPR006114">
    <property type="entry name" value="6PGDH_C"/>
</dbReference>
<dbReference type="InterPro" id="IPR006183">
    <property type="entry name" value="Pgluconate_DH"/>
</dbReference>
<dbReference type="InterPro" id="IPR004849">
    <property type="entry name" value="6DGDH_YqeC"/>
</dbReference>
<dbReference type="PANTHER" id="PTHR11811">
    <property type="entry name" value="6-PHOSPHOGLUCONATE DEHYDROGENASE"/>
    <property type="match status" value="1"/>
</dbReference>
<dbReference type="NCBIfam" id="TIGR00872">
    <property type="entry name" value="gnd_rel"/>
    <property type="match status" value="1"/>
</dbReference>
<dbReference type="KEGG" id="ttm:Tthe_2465"/>
<sequence length="298" mass="33391">MEIGVIGIGKMGYNLALNLLSKEYRTVVYDINRDNLKDLDKNGAIFADSIQDMAKKLNRRRIIFLLVPVGRPTDEVIEELTKYLDKNDIIIDGGNSNYKDSIARYEMLKKLDIDFLDCGTSGGVSGALNGICSMIGGDKEVFEYCEKIFEDISVENGYLYTGKAGSGHFCKMIHNGIEYGMMQSIAEGFELLYKSDFNFELDKVAKVWNHGSVIRSWLIELLYNALSEDKNLSGIKGIMNSTGEGKWTIEVALENKVPVPVIALSQFMRYRSLESDTFSGKIVAALRNQFGGHKIEKQ</sequence>
<protein>
    <submittedName>
        <fullName evidence="5">6-phosphogluconate dehydrogenase, decarboxylating</fullName>
    </submittedName>
</protein>
<evidence type="ECO:0000256" key="3">
    <source>
        <dbReference type="ARBA" id="ARBA00023064"/>
    </source>
</evidence>
<evidence type="ECO:0000256" key="1">
    <source>
        <dbReference type="ARBA" id="ARBA00008419"/>
    </source>
</evidence>
<evidence type="ECO:0000256" key="2">
    <source>
        <dbReference type="ARBA" id="ARBA00023002"/>
    </source>
</evidence>
<dbReference type="InterPro" id="IPR036291">
    <property type="entry name" value="NAD(P)-bd_dom_sf"/>
</dbReference>
<dbReference type="STRING" id="580327.Tthe_2465"/>
<accession>D9TTE8</accession>
<dbReference type="GeneID" id="93865267"/>
<dbReference type="RefSeq" id="WP_013298881.1">
    <property type="nucleotide sequence ID" value="NC_014410.1"/>
</dbReference>
<comment type="similarity">
    <text evidence="1">Belongs to the 6-phosphogluconate dehydrogenase family.</text>
</comment>
<dbReference type="Pfam" id="PF03446">
    <property type="entry name" value="NAD_binding_2"/>
    <property type="match status" value="1"/>
</dbReference>
<dbReference type="Gene3D" id="1.10.1040.10">
    <property type="entry name" value="N-(1-d-carboxylethyl)-l-norvaline Dehydrogenase, domain 2"/>
    <property type="match status" value="1"/>
</dbReference>
<dbReference type="Gene3D" id="3.40.50.720">
    <property type="entry name" value="NAD(P)-binding Rossmann-like Domain"/>
    <property type="match status" value="1"/>
</dbReference>